<comment type="function">
    <text evidence="7">Catalyzes the decarboxylation of four acetate groups of uroporphyrinogen-III to yield coproporphyrinogen-III.</text>
</comment>
<proteinExistence type="inferred from homology"/>
<protein>
    <recommendedName>
        <fullName evidence="3 7">Uroporphyrinogen decarboxylase</fullName>
        <shortName evidence="7">UPD</shortName>
        <shortName evidence="7">URO-D</shortName>
        <ecNumber evidence="3 7">4.1.1.37</ecNumber>
    </recommendedName>
</protein>
<dbReference type="PROSITE" id="PS00906">
    <property type="entry name" value="UROD_1"/>
    <property type="match status" value="1"/>
</dbReference>
<dbReference type="PROSITE" id="PS00907">
    <property type="entry name" value="UROD_2"/>
    <property type="match status" value="1"/>
</dbReference>
<evidence type="ECO:0000256" key="2">
    <source>
        <dbReference type="ARBA" id="ARBA00009935"/>
    </source>
</evidence>
<keyword evidence="4 7" id="KW-0210">Decarboxylase</keyword>
<dbReference type="EMBL" id="JAUSVO010000002">
    <property type="protein sequence ID" value="MDQ0437420.1"/>
    <property type="molecule type" value="Genomic_DNA"/>
</dbReference>
<evidence type="ECO:0000256" key="6">
    <source>
        <dbReference type="ARBA" id="ARBA00023244"/>
    </source>
</evidence>
<feature type="domain" description="Uroporphyrinogen decarboxylase (URO-D)" evidence="10">
    <location>
        <begin position="27"/>
        <end position="36"/>
    </location>
</feature>
<dbReference type="Pfam" id="PF01208">
    <property type="entry name" value="URO-D"/>
    <property type="match status" value="1"/>
</dbReference>
<gene>
    <name evidence="7" type="primary">hemE</name>
    <name evidence="12" type="ORF">QO014_001805</name>
</gene>
<feature type="domain" description="Uroporphyrinogen decarboxylase (URO-D)" evidence="11">
    <location>
        <begin position="145"/>
        <end position="161"/>
    </location>
</feature>
<keyword evidence="5 7" id="KW-0456">Lyase</keyword>
<keyword evidence="6 7" id="KW-0627">Porphyrin biosynthesis</keyword>
<feature type="site" description="Transition state stabilizer" evidence="7">
    <location>
        <position position="82"/>
    </location>
</feature>
<comment type="caution">
    <text evidence="12">The sequence shown here is derived from an EMBL/GenBank/DDBJ whole genome shotgun (WGS) entry which is preliminary data.</text>
</comment>
<dbReference type="Gene3D" id="3.20.20.210">
    <property type="match status" value="1"/>
</dbReference>
<evidence type="ECO:0000259" key="11">
    <source>
        <dbReference type="PROSITE" id="PS00907"/>
    </source>
</evidence>
<dbReference type="CDD" id="cd00717">
    <property type="entry name" value="URO-D"/>
    <property type="match status" value="1"/>
</dbReference>
<keyword evidence="13" id="KW-1185">Reference proteome</keyword>
<reference evidence="12 13" key="1">
    <citation type="submission" date="2023-07" db="EMBL/GenBank/DDBJ databases">
        <title>Genomic Encyclopedia of Type Strains, Phase IV (KMG-IV): sequencing the most valuable type-strain genomes for metagenomic binning, comparative biology and taxonomic classification.</title>
        <authorList>
            <person name="Goeker M."/>
        </authorList>
    </citation>
    <scope>NUCLEOTIDE SEQUENCE [LARGE SCALE GENOMIC DNA]</scope>
    <source>
        <strain evidence="12 13">B6-8</strain>
    </source>
</reference>
<dbReference type="SUPFAM" id="SSF51726">
    <property type="entry name" value="UROD/MetE-like"/>
    <property type="match status" value="1"/>
</dbReference>
<sequence>MHNDPTTRKPEQRFLRVLGGEALASPPIWLMRQAGRYLPEYRELRARAGSFLDLCFSPELAAEVTMQPIRRFGFDAAILFSDILVIPHALGRSVRFVEGEGPRLDPITPGEIDGLVVEGVADRLRLVMETVERVRAELAPDKALIGFCGAPWTVATYMIAGRGTTDQAPARLFAARDPEMFDRLIDRLVAASTDYLLAQLRAGADAVQIFDSWAGVLSPEAFARWSSGPIARIVAGIRAEIPDARIIGFPKGADRQISAFVAETGVDGIGVDWTVPLGAIRQETGGRVALQGNLDPMILVAGGARLDAAVDAILAAMEGGRLIFNLGHGIVPETPIAHVEQLVARVRR</sequence>
<comment type="subcellular location">
    <subcellularLocation>
        <location evidence="7">Cytoplasm</location>
    </subcellularLocation>
</comment>
<feature type="binding site" evidence="7">
    <location>
        <begin position="32"/>
        <end position="36"/>
    </location>
    <ligand>
        <name>substrate</name>
    </ligand>
</feature>
<keyword evidence="7" id="KW-0963">Cytoplasm</keyword>
<accession>A0ABU0H532</accession>
<feature type="binding site" evidence="7">
    <location>
        <position position="157"/>
    </location>
    <ligand>
        <name>substrate</name>
    </ligand>
</feature>
<dbReference type="GO" id="GO:0004853">
    <property type="term" value="F:uroporphyrinogen decarboxylase activity"/>
    <property type="evidence" value="ECO:0007669"/>
    <property type="project" value="UniProtKB-EC"/>
</dbReference>
<dbReference type="InterPro" id="IPR000257">
    <property type="entry name" value="Uroporphyrinogen_deCOase"/>
</dbReference>
<comment type="pathway">
    <text evidence="1 7 8">Porphyrin-containing compound metabolism; protoporphyrin-IX biosynthesis; coproporphyrinogen-III from 5-aminolevulinate: step 4/4.</text>
</comment>
<comment type="caution">
    <text evidence="7">Lacks conserved residue(s) required for the propagation of feature annotation.</text>
</comment>
<dbReference type="HAMAP" id="MF_00218">
    <property type="entry name" value="URO_D"/>
    <property type="match status" value="1"/>
</dbReference>
<dbReference type="EC" id="4.1.1.37" evidence="3 7"/>
<evidence type="ECO:0000256" key="5">
    <source>
        <dbReference type="ARBA" id="ARBA00023239"/>
    </source>
</evidence>
<dbReference type="PANTHER" id="PTHR21091">
    <property type="entry name" value="METHYLTETRAHYDROFOLATE:HOMOCYSTEINE METHYLTRANSFERASE RELATED"/>
    <property type="match status" value="1"/>
</dbReference>
<evidence type="ECO:0000256" key="9">
    <source>
        <dbReference type="RuleBase" id="RU004169"/>
    </source>
</evidence>
<organism evidence="12 13">
    <name type="scientific">Kaistia dalseonensis</name>
    <dbReference type="NCBI Taxonomy" id="410840"/>
    <lineage>
        <taxon>Bacteria</taxon>
        <taxon>Pseudomonadati</taxon>
        <taxon>Pseudomonadota</taxon>
        <taxon>Alphaproteobacteria</taxon>
        <taxon>Hyphomicrobiales</taxon>
        <taxon>Kaistiaceae</taxon>
        <taxon>Kaistia</taxon>
    </lineage>
</organism>
<evidence type="ECO:0000313" key="13">
    <source>
        <dbReference type="Proteomes" id="UP001241603"/>
    </source>
</evidence>
<dbReference type="InterPro" id="IPR006361">
    <property type="entry name" value="Uroporphyrinogen_deCO2ase_HemE"/>
</dbReference>
<dbReference type="InterPro" id="IPR038071">
    <property type="entry name" value="UROD/MetE-like_sf"/>
</dbReference>
<dbReference type="PANTHER" id="PTHR21091:SF169">
    <property type="entry name" value="UROPORPHYRINOGEN DECARBOXYLASE"/>
    <property type="match status" value="1"/>
</dbReference>
<feature type="binding site" evidence="7">
    <location>
        <position position="212"/>
    </location>
    <ligand>
        <name>substrate</name>
    </ligand>
</feature>
<comment type="similarity">
    <text evidence="2 7 9">Belongs to the uroporphyrinogen decarboxylase family.</text>
</comment>
<comment type="subunit">
    <text evidence="7">Homodimer.</text>
</comment>
<evidence type="ECO:0000256" key="4">
    <source>
        <dbReference type="ARBA" id="ARBA00022793"/>
    </source>
</evidence>
<dbReference type="RefSeq" id="WP_266348342.1">
    <property type="nucleotide sequence ID" value="NZ_JAPKNG010000002.1"/>
</dbReference>
<evidence type="ECO:0000256" key="1">
    <source>
        <dbReference type="ARBA" id="ARBA00004804"/>
    </source>
</evidence>
<feature type="binding site" evidence="7">
    <location>
        <position position="328"/>
    </location>
    <ligand>
        <name>substrate</name>
    </ligand>
</feature>
<dbReference type="NCBIfam" id="TIGR01464">
    <property type="entry name" value="hemE"/>
    <property type="match status" value="1"/>
</dbReference>
<evidence type="ECO:0000256" key="3">
    <source>
        <dbReference type="ARBA" id="ARBA00012288"/>
    </source>
</evidence>
<evidence type="ECO:0000313" key="12">
    <source>
        <dbReference type="EMBL" id="MDQ0437420.1"/>
    </source>
</evidence>
<feature type="binding site" evidence="7">
    <location>
        <position position="82"/>
    </location>
    <ligand>
        <name>substrate</name>
    </ligand>
</feature>
<evidence type="ECO:0000256" key="7">
    <source>
        <dbReference type="HAMAP-Rule" id="MF_00218"/>
    </source>
</evidence>
<evidence type="ECO:0000256" key="8">
    <source>
        <dbReference type="RuleBase" id="RU000554"/>
    </source>
</evidence>
<name>A0ABU0H532_9HYPH</name>
<comment type="catalytic activity">
    <reaction evidence="7 8">
        <text>uroporphyrinogen III + 4 H(+) = coproporphyrinogen III + 4 CO2</text>
        <dbReference type="Rhea" id="RHEA:19865"/>
        <dbReference type="ChEBI" id="CHEBI:15378"/>
        <dbReference type="ChEBI" id="CHEBI:16526"/>
        <dbReference type="ChEBI" id="CHEBI:57308"/>
        <dbReference type="ChEBI" id="CHEBI:57309"/>
        <dbReference type="EC" id="4.1.1.37"/>
    </reaction>
</comment>
<dbReference type="Proteomes" id="UP001241603">
    <property type="component" value="Unassembled WGS sequence"/>
</dbReference>
<evidence type="ECO:0000259" key="10">
    <source>
        <dbReference type="PROSITE" id="PS00906"/>
    </source>
</evidence>